<dbReference type="GO" id="GO:0008270">
    <property type="term" value="F:zinc ion binding"/>
    <property type="evidence" value="ECO:0007669"/>
    <property type="project" value="UniProtKB-KW"/>
</dbReference>
<keyword evidence="14" id="KW-1185">Reference proteome</keyword>
<reference evidence="15" key="2">
    <citation type="submission" date="2020-12" db="UniProtKB">
        <authorList>
            <consortium name="WormBaseParasite"/>
        </authorList>
    </citation>
    <scope>IDENTIFICATION</scope>
</reference>
<protein>
    <submittedName>
        <fullName evidence="13 15">RING-box protein 2</fullName>
    </submittedName>
</protein>
<evidence type="ECO:0000256" key="6">
    <source>
        <dbReference type="ARBA" id="ARBA00022723"/>
    </source>
</evidence>
<keyword evidence="9" id="KW-0862">Zinc</keyword>
<dbReference type="AlphaFoldDB" id="A0A090L2K6"/>
<dbReference type="InterPro" id="IPR001841">
    <property type="entry name" value="Znf_RING"/>
</dbReference>
<keyword evidence="5" id="KW-0963">Cytoplasm</keyword>
<keyword evidence="6" id="KW-0479">Metal-binding</keyword>
<dbReference type="InterPro" id="IPR051031">
    <property type="entry name" value="RING-box_E3_Ubiquitin_Ligase"/>
</dbReference>
<dbReference type="GeneID" id="36374697"/>
<dbReference type="SUPFAM" id="SSF57850">
    <property type="entry name" value="RING/U-box"/>
    <property type="match status" value="1"/>
</dbReference>
<evidence type="ECO:0000259" key="12">
    <source>
        <dbReference type="PROSITE" id="PS50089"/>
    </source>
</evidence>
<dbReference type="WBParaSite" id="SRAE_1000060500.1">
    <property type="protein sequence ID" value="SRAE_1000060500.1"/>
    <property type="gene ID" value="WBGene00257202"/>
</dbReference>
<keyword evidence="8" id="KW-0833">Ubl conjugation pathway</keyword>
<gene>
    <name evidence="13 15 16" type="ORF">SRAE_1000060500</name>
</gene>
<evidence type="ECO:0000256" key="3">
    <source>
        <dbReference type="ARBA" id="ARBA00004906"/>
    </source>
</evidence>
<keyword evidence="7 11" id="KW-0863">Zinc-finger</keyword>
<dbReference type="PANTHER" id="PTHR11210">
    <property type="entry name" value="RING BOX"/>
    <property type="match status" value="1"/>
</dbReference>
<evidence type="ECO:0000256" key="4">
    <source>
        <dbReference type="ARBA" id="ARBA00009273"/>
    </source>
</evidence>
<organism evidence="13">
    <name type="scientific">Strongyloides ratti</name>
    <name type="common">Parasitic roundworm</name>
    <dbReference type="NCBI Taxonomy" id="34506"/>
    <lineage>
        <taxon>Eukaryota</taxon>
        <taxon>Metazoa</taxon>
        <taxon>Ecdysozoa</taxon>
        <taxon>Nematoda</taxon>
        <taxon>Chromadorea</taxon>
        <taxon>Rhabditida</taxon>
        <taxon>Tylenchina</taxon>
        <taxon>Panagrolaimomorpha</taxon>
        <taxon>Strongyloidoidea</taxon>
        <taxon>Strongyloididae</taxon>
        <taxon>Strongyloides</taxon>
    </lineage>
</organism>
<dbReference type="GO" id="GO:0005737">
    <property type="term" value="C:cytoplasm"/>
    <property type="evidence" value="ECO:0007669"/>
    <property type="project" value="UniProtKB-SubCell"/>
</dbReference>
<comment type="similarity">
    <text evidence="4">Belongs to the RING-box family.</text>
</comment>
<dbReference type="InterPro" id="IPR013083">
    <property type="entry name" value="Znf_RING/FYVE/PHD"/>
</dbReference>
<name>A0A090L2K6_STRRB</name>
<dbReference type="OrthoDB" id="8962942at2759"/>
<proteinExistence type="inferred from homology"/>
<dbReference type="RefSeq" id="XP_024501534.1">
    <property type="nucleotide sequence ID" value="XM_024647458.1"/>
</dbReference>
<evidence type="ECO:0000256" key="1">
    <source>
        <dbReference type="ARBA" id="ARBA00004123"/>
    </source>
</evidence>
<dbReference type="GO" id="GO:0031461">
    <property type="term" value="C:cullin-RING ubiquitin ligase complex"/>
    <property type="evidence" value="ECO:0007669"/>
    <property type="project" value="UniProtKB-ARBA"/>
</dbReference>
<dbReference type="GO" id="GO:0005634">
    <property type="term" value="C:nucleus"/>
    <property type="evidence" value="ECO:0007669"/>
    <property type="project" value="UniProtKB-SubCell"/>
</dbReference>
<evidence type="ECO:0000256" key="11">
    <source>
        <dbReference type="PROSITE-ProRule" id="PRU00175"/>
    </source>
</evidence>
<evidence type="ECO:0000256" key="8">
    <source>
        <dbReference type="ARBA" id="ARBA00022786"/>
    </source>
</evidence>
<evidence type="ECO:0000313" key="16">
    <source>
        <dbReference type="WormBase" id="SRAE_1000060500"/>
    </source>
</evidence>
<dbReference type="STRING" id="34506.A0A090L2K6"/>
<comment type="subcellular location">
    <subcellularLocation>
        <location evidence="2">Cytoplasm</location>
    </subcellularLocation>
    <subcellularLocation>
        <location evidence="1">Nucleus</location>
    </subcellularLocation>
</comment>
<dbReference type="Gene3D" id="3.30.40.10">
    <property type="entry name" value="Zinc/RING finger domain, C3HC4 (zinc finger)"/>
    <property type="match status" value="1"/>
</dbReference>
<dbReference type="EMBL" id="LN609528">
    <property type="protein sequence ID" value="CEF62332.1"/>
    <property type="molecule type" value="Genomic_DNA"/>
</dbReference>
<dbReference type="Pfam" id="PF12678">
    <property type="entry name" value="zf-rbx1"/>
    <property type="match status" value="1"/>
</dbReference>
<evidence type="ECO:0000256" key="10">
    <source>
        <dbReference type="ARBA" id="ARBA00023242"/>
    </source>
</evidence>
<evidence type="ECO:0000313" key="13">
    <source>
        <dbReference type="EMBL" id="CEF62332.1"/>
    </source>
</evidence>
<evidence type="ECO:0000313" key="15">
    <source>
        <dbReference type="WBParaSite" id="SRAE_1000060500.1"/>
    </source>
</evidence>
<sequence>MEVSEEVNASTNEIKFPFKIKKFTPVACWSWDVECDTCAICRTKLMESCLRCQTGKVSEETIEESTCMVVWGACNHSYHSCCMQLWIKQNKRCPLCQKDWKIARIGN</sequence>
<evidence type="ECO:0000256" key="2">
    <source>
        <dbReference type="ARBA" id="ARBA00004496"/>
    </source>
</evidence>
<keyword evidence="10" id="KW-0539">Nucleus</keyword>
<accession>A0A090L2K6</accession>
<dbReference type="CTD" id="36374697"/>
<dbReference type="InterPro" id="IPR024766">
    <property type="entry name" value="Znf_RING_H2"/>
</dbReference>
<dbReference type="PROSITE" id="PS50089">
    <property type="entry name" value="ZF_RING_2"/>
    <property type="match status" value="1"/>
</dbReference>
<evidence type="ECO:0000256" key="5">
    <source>
        <dbReference type="ARBA" id="ARBA00022490"/>
    </source>
</evidence>
<dbReference type="Proteomes" id="UP000035682">
    <property type="component" value="Unplaced"/>
</dbReference>
<dbReference type="OMA" id="RQNNRCP"/>
<dbReference type="WormBase" id="SRAE_1000060500">
    <property type="protein sequence ID" value="SRP00167"/>
    <property type="gene ID" value="WBGene00257202"/>
</dbReference>
<feature type="domain" description="RING-type" evidence="12">
    <location>
        <begin position="38"/>
        <end position="97"/>
    </location>
</feature>
<evidence type="ECO:0000313" key="14">
    <source>
        <dbReference type="Proteomes" id="UP000035682"/>
    </source>
</evidence>
<evidence type="ECO:0000256" key="7">
    <source>
        <dbReference type="ARBA" id="ARBA00022771"/>
    </source>
</evidence>
<reference evidence="13 14" key="1">
    <citation type="submission" date="2014-09" db="EMBL/GenBank/DDBJ databases">
        <authorList>
            <person name="Martin A.A."/>
        </authorList>
    </citation>
    <scope>NUCLEOTIDE SEQUENCE</scope>
    <source>
        <strain evidence="14">ED321</strain>
        <strain evidence="13">ED321 Heterogonic</strain>
    </source>
</reference>
<comment type="pathway">
    <text evidence="3">Protein modification; protein ubiquitination.</text>
</comment>
<evidence type="ECO:0000256" key="9">
    <source>
        <dbReference type="ARBA" id="ARBA00022833"/>
    </source>
</evidence>